<accession>A0A8T1AHY9</accession>
<evidence type="ECO:0000313" key="2">
    <source>
        <dbReference type="Proteomes" id="UP000736787"/>
    </source>
</evidence>
<dbReference type="AlphaFoldDB" id="A0A8T1AHY9"/>
<dbReference type="Proteomes" id="UP000736787">
    <property type="component" value="Unassembled WGS sequence"/>
</dbReference>
<sequence>MNFEDVDTPRSVLEVRLATGAIVRTEKRVVRVCFSYNHRVFVENLSS</sequence>
<evidence type="ECO:0000313" key="1">
    <source>
        <dbReference type="EMBL" id="KAG2879733.1"/>
    </source>
</evidence>
<organism evidence="1 2">
    <name type="scientific">Phytophthora cactorum</name>
    <dbReference type="NCBI Taxonomy" id="29920"/>
    <lineage>
        <taxon>Eukaryota</taxon>
        <taxon>Sar</taxon>
        <taxon>Stramenopiles</taxon>
        <taxon>Oomycota</taxon>
        <taxon>Peronosporomycetes</taxon>
        <taxon>Peronosporales</taxon>
        <taxon>Peronosporaceae</taxon>
        <taxon>Phytophthora</taxon>
    </lineage>
</organism>
<gene>
    <name evidence="1" type="ORF">PC117_g26704</name>
</gene>
<proteinExistence type="predicted"/>
<comment type="caution">
    <text evidence="1">The sequence shown here is derived from an EMBL/GenBank/DDBJ whole genome shotgun (WGS) entry which is preliminary data.</text>
</comment>
<protein>
    <submittedName>
        <fullName evidence="1">Uncharacterized protein</fullName>
    </submittedName>
</protein>
<dbReference type="EMBL" id="RCMK01002621">
    <property type="protein sequence ID" value="KAG2879733.1"/>
    <property type="molecule type" value="Genomic_DNA"/>
</dbReference>
<reference evidence="1" key="1">
    <citation type="submission" date="2018-10" db="EMBL/GenBank/DDBJ databases">
        <title>Effector identification in a new, highly contiguous assembly of the strawberry crown rot pathogen Phytophthora cactorum.</title>
        <authorList>
            <person name="Armitage A.D."/>
            <person name="Nellist C.F."/>
            <person name="Bates H."/>
            <person name="Vickerstaff R.J."/>
            <person name="Harrison R.J."/>
        </authorList>
    </citation>
    <scope>NUCLEOTIDE SEQUENCE</scope>
    <source>
        <strain evidence="1">4040</strain>
    </source>
</reference>
<name>A0A8T1AHY9_9STRA</name>